<dbReference type="Pfam" id="PF13714">
    <property type="entry name" value="PEP_mutase"/>
    <property type="match status" value="1"/>
</dbReference>
<reference evidence="2 3" key="1">
    <citation type="journal article" date="2015" name="Stand. Genomic Sci.">
        <title>Genomic Encyclopedia of Bacterial and Archaeal Type Strains, Phase III: the genomes of soil and plant-associated and newly described type strains.</title>
        <authorList>
            <person name="Whitman W.B."/>
            <person name="Woyke T."/>
            <person name="Klenk H.P."/>
            <person name="Zhou Y."/>
            <person name="Lilburn T.G."/>
            <person name="Beck B.J."/>
            <person name="De Vos P."/>
            <person name="Vandamme P."/>
            <person name="Eisen J.A."/>
            <person name="Garrity G."/>
            <person name="Hugenholtz P."/>
            <person name="Kyrpides N.C."/>
        </authorList>
    </citation>
    <scope>NUCLEOTIDE SEQUENCE [LARGE SCALE GENOMIC DNA]</scope>
    <source>
        <strain evidence="2 3">CGMCC 1.6858</strain>
    </source>
</reference>
<dbReference type="InterPro" id="IPR015813">
    <property type="entry name" value="Pyrv/PenolPyrv_kinase-like_dom"/>
</dbReference>
<gene>
    <name evidence="2" type="ORF">IQ22_04517</name>
</gene>
<dbReference type="InterPro" id="IPR039556">
    <property type="entry name" value="ICL/PEPM"/>
</dbReference>
<dbReference type="OrthoDB" id="9771433at2"/>
<dbReference type="EMBL" id="VLKY01000032">
    <property type="protein sequence ID" value="TWI46288.1"/>
    <property type="molecule type" value="Genomic_DNA"/>
</dbReference>
<dbReference type="InterPro" id="IPR040442">
    <property type="entry name" value="Pyrv_kinase-like_dom_sf"/>
</dbReference>
<dbReference type="GO" id="GO:0046872">
    <property type="term" value="F:metal ion binding"/>
    <property type="evidence" value="ECO:0007669"/>
    <property type="project" value="UniProtKB-KW"/>
</dbReference>
<dbReference type="CDD" id="cd00377">
    <property type="entry name" value="ICL_PEPM"/>
    <property type="match status" value="1"/>
</dbReference>
<dbReference type="SUPFAM" id="SSF51621">
    <property type="entry name" value="Phosphoenolpyruvate/pyruvate domain"/>
    <property type="match status" value="1"/>
</dbReference>
<dbReference type="GO" id="GO:0046421">
    <property type="term" value="F:methylisocitrate lyase activity"/>
    <property type="evidence" value="ECO:0007669"/>
    <property type="project" value="TreeGrafter"/>
</dbReference>
<dbReference type="Proteomes" id="UP000316905">
    <property type="component" value="Unassembled WGS sequence"/>
</dbReference>
<dbReference type="AlphaFoldDB" id="A0A562PPJ4"/>
<name>A0A562PPJ4_9PSED</name>
<evidence type="ECO:0000256" key="1">
    <source>
        <dbReference type="ARBA" id="ARBA00022723"/>
    </source>
</evidence>
<dbReference type="PANTHER" id="PTHR42905">
    <property type="entry name" value="PHOSPHOENOLPYRUVATE CARBOXYLASE"/>
    <property type="match status" value="1"/>
</dbReference>
<dbReference type="Gene3D" id="3.20.20.60">
    <property type="entry name" value="Phosphoenolpyruvate-binding domains"/>
    <property type="match status" value="1"/>
</dbReference>
<dbReference type="PANTHER" id="PTHR42905:SF3">
    <property type="entry name" value="OXALOACETATE DECARBOXYLASE"/>
    <property type="match status" value="1"/>
</dbReference>
<dbReference type="GO" id="GO:0019629">
    <property type="term" value="P:propionate catabolic process, 2-methylcitrate cycle"/>
    <property type="evidence" value="ECO:0007669"/>
    <property type="project" value="TreeGrafter"/>
</dbReference>
<proteinExistence type="predicted"/>
<sequence>MTFKLHHDLRKAFDRLLYANSCKLAASVFDPMSVCMAENLGFEVAILGGSVASLQMLGALDISLMSLSELAEQACRVGREAQIPVIADADHGYGNALNVMRTVVELQNAGVAALTLEDTHLPAQYNERSPVLITFEETVKKIHAARAARSDDALTIIARTNAVITFLNECVARTAAYQKAGADAICFVCIALKLIGASIGDMLF</sequence>
<evidence type="ECO:0000313" key="2">
    <source>
        <dbReference type="EMBL" id="TWI46288.1"/>
    </source>
</evidence>
<keyword evidence="3" id="KW-1185">Reference proteome</keyword>
<evidence type="ECO:0000313" key="3">
    <source>
        <dbReference type="Proteomes" id="UP000316905"/>
    </source>
</evidence>
<accession>A0A562PPJ4</accession>
<protein>
    <submittedName>
        <fullName evidence="2">Carboxyvinyl-carboxyphosphonate phosphorylmutase</fullName>
    </submittedName>
</protein>
<organism evidence="2 3">
    <name type="scientific">Pseudomonas duriflava</name>
    <dbReference type="NCBI Taxonomy" id="459528"/>
    <lineage>
        <taxon>Bacteria</taxon>
        <taxon>Pseudomonadati</taxon>
        <taxon>Pseudomonadota</taxon>
        <taxon>Gammaproteobacteria</taxon>
        <taxon>Pseudomonadales</taxon>
        <taxon>Pseudomonadaceae</taxon>
        <taxon>Pseudomonas</taxon>
    </lineage>
</organism>
<keyword evidence="1" id="KW-0479">Metal-binding</keyword>
<comment type="caution">
    <text evidence="2">The sequence shown here is derived from an EMBL/GenBank/DDBJ whole genome shotgun (WGS) entry which is preliminary data.</text>
</comment>